<dbReference type="AlphaFoldDB" id="A0A816DFT9"/>
<gene>
    <name evidence="3" type="ORF">JXQ802_LOCUS52598</name>
    <name evidence="2" type="ORF">PYM288_LOCUS36263</name>
</gene>
<dbReference type="Proteomes" id="UP000663870">
    <property type="component" value="Unassembled WGS sequence"/>
</dbReference>
<evidence type="ECO:0000313" key="4">
    <source>
        <dbReference type="Proteomes" id="UP000663870"/>
    </source>
</evidence>
<proteinExistence type="predicted"/>
<evidence type="ECO:0000313" key="3">
    <source>
        <dbReference type="EMBL" id="CAF1636727.1"/>
    </source>
</evidence>
<reference evidence="3" key="1">
    <citation type="submission" date="2021-02" db="EMBL/GenBank/DDBJ databases">
        <authorList>
            <person name="Nowell W R."/>
        </authorList>
    </citation>
    <scope>NUCLEOTIDE SEQUENCE</scope>
</reference>
<dbReference type="EMBL" id="CAJNOL010008500">
    <property type="protein sequence ID" value="CAF1636727.1"/>
    <property type="molecule type" value="Genomic_DNA"/>
</dbReference>
<keyword evidence="1" id="KW-0175">Coiled coil</keyword>
<dbReference type="Proteomes" id="UP000663854">
    <property type="component" value="Unassembled WGS sequence"/>
</dbReference>
<evidence type="ECO:0000313" key="2">
    <source>
        <dbReference type="EMBL" id="CAF1444092.1"/>
    </source>
</evidence>
<accession>A0A816DFT9</accession>
<feature type="coiled-coil region" evidence="1">
    <location>
        <begin position="9"/>
        <end position="43"/>
    </location>
</feature>
<dbReference type="EMBL" id="CAJNOH010006890">
    <property type="protein sequence ID" value="CAF1444092.1"/>
    <property type="molecule type" value="Genomic_DNA"/>
</dbReference>
<evidence type="ECO:0000256" key="1">
    <source>
        <dbReference type="SAM" id="Coils"/>
    </source>
</evidence>
<sequence>MSTFSSCFISDVKNELQQQREQLQQQQEQVQQLVKQLIEQQKIIKTKPIDNLQMASSSHLTSTQTSLSTLIVGVEHDAVKRDINGYDTKNDKEEMKLKQNKNSHKAKSNEMTYHYVPVFAEEDQMKFEELFPDYSNIRKSFD</sequence>
<keyword evidence="4" id="KW-1185">Reference proteome</keyword>
<protein>
    <submittedName>
        <fullName evidence="3">Uncharacterized protein</fullName>
    </submittedName>
</protein>
<name>A0A816DFT9_9BILA</name>
<organism evidence="3 4">
    <name type="scientific">Rotaria sordida</name>
    <dbReference type="NCBI Taxonomy" id="392033"/>
    <lineage>
        <taxon>Eukaryota</taxon>
        <taxon>Metazoa</taxon>
        <taxon>Spiralia</taxon>
        <taxon>Gnathifera</taxon>
        <taxon>Rotifera</taxon>
        <taxon>Eurotatoria</taxon>
        <taxon>Bdelloidea</taxon>
        <taxon>Philodinida</taxon>
        <taxon>Philodinidae</taxon>
        <taxon>Rotaria</taxon>
    </lineage>
</organism>
<comment type="caution">
    <text evidence="3">The sequence shown here is derived from an EMBL/GenBank/DDBJ whole genome shotgun (WGS) entry which is preliminary data.</text>
</comment>